<dbReference type="PANTHER" id="PTHR40267:SF1">
    <property type="entry name" value="BLR3294 PROTEIN"/>
    <property type="match status" value="1"/>
</dbReference>
<name>A0A159YYG5_9RHOB</name>
<sequence length="255" mass="26448">MKTEIRTAGRAPQLDARPMPHRVGLIALATDHSIEPDFARVLTPAGVAVHVNRIPYANPVTPVTLAAMEPGLTAAAELILPGEALDAVVFGCTSASVVIGDANVQRAVQAAKPGVPVVTPIAAAIAGLRAMAARRISVLTPYNMETSTPMARHFEAQGFTLDRFTCLELEDDREMARIALDEIVEFARAAVAPGSEALFVSCTAVRAAGIIGELEAATGVPVLSSNHASAWNVLRLCGVPGGGPGHLMTLPLGAP</sequence>
<dbReference type="AlphaFoldDB" id="A0A159YYG5"/>
<accession>A0A159YYG5</accession>
<dbReference type="RefSeq" id="WP_066808702.1">
    <property type="nucleotide sequence ID" value="NZ_CP012661.1"/>
</dbReference>
<dbReference type="NCBIfam" id="TIGR02990">
    <property type="entry name" value="ectoine_eutA"/>
    <property type="match status" value="1"/>
</dbReference>
<keyword evidence="2" id="KW-1185">Reference proteome</keyword>
<reference evidence="1 2" key="1">
    <citation type="submission" date="2015-09" db="EMBL/GenBank/DDBJ databases">
        <title>Complete genome sequence of Defluviimonas alba cai42t isolated from an oilfield in Xinjiang.</title>
        <authorList>
            <person name="Geng S."/>
            <person name="Pan X."/>
            <person name="Wu X."/>
        </authorList>
    </citation>
    <scope>NUCLEOTIDE SEQUENCE [LARGE SCALE GENOMIC DNA]</scope>
    <source>
        <strain evidence="2">cai42</strain>
    </source>
</reference>
<protein>
    <submittedName>
        <fullName evidence="1">Pyridoxal-5'-phosphate-dependent enzyme, beta subunit</fullName>
    </submittedName>
</protein>
<dbReference type="Proteomes" id="UP000076128">
    <property type="component" value="Chromosome"/>
</dbReference>
<dbReference type="PIRSF" id="PIRSF015736">
    <property type="entry name" value="MI"/>
    <property type="match status" value="1"/>
</dbReference>
<evidence type="ECO:0000313" key="1">
    <source>
        <dbReference type="EMBL" id="AMY67451.1"/>
    </source>
</evidence>
<dbReference type="InterPro" id="IPR026286">
    <property type="entry name" value="MaiA/AMDase"/>
</dbReference>
<gene>
    <name evidence="1" type="ORF">AKL17_0189</name>
</gene>
<dbReference type="STRING" id="1335048.AKL17_0189"/>
<proteinExistence type="predicted"/>
<dbReference type="PATRIC" id="fig|1335048.3.peg.199"/>
<dbReference type="InterPro" id="IPR053714">
    <property type="entry name" value="Iso_Racemase_Enz_sf"/>
</dbReference>
<organism evidence="1 2">
    <name type="scientific">Frigidibacter mobilis</name>
    <dbReference type="NCBI Taxonomy" id="1335048"/>
    <lineage>
        <taxon>Bacteria</taxon>
        <taxon>Pseudomonadati</taxon>
        <taxon>Pseudomonadota</taxon>
        <taxon>Alphaproteobacteria</taxon>
        <taxon>Rhodobacterales</taxon>
        <taxon>Paracoccaceae</taxon>
        <taxon>Frigidibacter</taxon>
    </lineage>
</organism>
<dbReference type="KEGG" id="daa:AKL17_0189"/>
<dbReference type="EMBL" id="CP012661">
    <property type="protein sequence ID" value="AMY67451.1"/>
    <property type="molecule type" value="Genomic_DNA"/>
</dbReference>
<dbReference type="Pfam" id="PF17645">
    <property type="entry name" value="Amdase"/>
    <property type="match status" value="1"/>
</dbReference>
<dbReference type="OrthoDB" id="9816064at2"/>
<evidence type="ECO:0000313" key="2">
    <source>
        <dbReference type="Proteomes" id="UP000076128"/>
    </source>
</evidence>
<dbReference type="InterPro" id="IPR014332">
    <property type="entry name" value="Ectoine_EutA"/>
</dbReference>
<dbReference type="PANTHER" id="PTHR40267">
    <property type="entry name" value="BLR3294 PROTEIN"/>
    <property type="match status" value="1"/>
</dbReference>
<dbReference type="Gene3D" id="3.40.50.12500">
    <property type="match status" value="1"/>
</dbReference>